<dbReference type="EMBL" id="CAXLJL010000145">
    <property type="protein sequence ID" value="CAL5132986.1"/>
    <property type="molecule type" value="Genomic_DNA"/>
</dbReference>
<accession>A0AAV2TA53</accession>
<evidence type="ECO:0000313" key="2">
    <source>
        <dbReference type="EMBL" id="CAL5136957.1"/>
    </source>
</evidence>
<sequence>MMDLEHRALLIPFWINDFAWTNSPRSWLCGLNLLFTDFLAKPLFFEDNFNNQLLAEFRLLFGAPSPWILRLTYAVSTLIRNRHIFIRNPTTVSSTLDSQYP</sequence>
<dbReference type="AlphaFoldDB" id="A0AAV2TA53"/>
<reference evidence="1" key="1">
    <citation type="submission" date="2024-06" db="EMBL/GenBank/DDBJ databases">
        <authorList>
            <person name="Liu X."/>
            <person name="Lenzi L."/>
            <person name="Haldenby T S."/>
            <person name="Uol C."/>
        </authorList>
    </citation>
    <scope>NUCLEOTIDE SEQUENCE</scope>
</reference>
<protein>
    <submittedName>
        <fullName evidence="1">Uncharacterized protein</fullName>
    </submittedName>
</protein>
<evidence type="ECO:0000313" key="3">
    <source>
        <dbReference type="Proteomes" id="UP001497525"/>
    </source>
</evidence>
<dbReference type="Proteomes" id="UP001497525">
    <property type="component" value="Unassembled WGS sequence"/>
</dbReference>
<proteinExistence type="predicted"/>
<dbReference type="EMBL" id="CAXLJL010000367">
    <property type="protein sequence ID" value="CAL5136957.1"/>
    <property type="molecule type" value="Genomic_DNA"/>
</dbReference>
<evidence type="ECO:0000313" key="1">
    <source>
        <dbReference type="EMBL" id="CAL5132986.1"/>
    </source>
</evidence>
<name>A0AAV2TA53_CALDB</name>
<comment type="caution">
    <text evidence="1">The sequence shown here is derived from an EMBL/GenBank/DDBJ whole genome shotgun (WGS) entry which is preliminary data.</text>
</comment>
<organism evidence="1 3">
    <name type="scientific">Calicophoron daubneyi</name>
    <name type="common">Rumen fluke</name>
    <name type="synonym">Paramphistomum daubneyi</name>
    <dbReference type="NCBI Taxonomy" id="300641"/>
    <lineage>
        <taxon>Eukaryota</taxon>
        <taxon>Metazoa</taxon>
        <taxon>Spiralia</taxon>
        <taxon>Lophotrochozoa</taxon>
        <taxon>Platyhelminthes</taxon>
        <taxon>Trematoda</taxon>
        <taxon>Digenea</taxon>
        <taxon>Plagiorchiida</taxon>
        <taxon>Pronocephalata</taxon>
        <taxon>Paramphistomoidea</taxon>
        <taxon>Paramphistomidae</taxon>
        <taxon>Calicophoron</taxon>
    </lineage>
</organism>
<gene>
    <name evidence="2" type="ORF">CDAUBV1_LOCUS11242</name>
    <name evidence="1" type="ORF">CDAUBV1_LOCUS6283</name>
</gene>